<dbReference type="Proteomes" id="UP000030669">
    <property type="component" value="Unassembled WGS sequence"/>
</dbReference>
<dbReference type="EMBL" id="KB469546">
    <property type="protein sequence ID" value="EPQ49865.1"/>
    <property type="molecule type" value="Genomic_DNA"/>
</dbReference>
<accession>S7R653</accession>
<evidence type="ECO:0000313" key="3">
    <source>
        <dbReference type="Proteomes" id="UP000030669"/>
    </source>
</evidence>
<dbReference type="RefSeq" id="XP_007871679.1">
    <property type="nucleotide sequence ID" value="XM_007873488.1"/>
</dbReference>
<keyword evidence="3" id="KW-1185">Reference proteome</keyword>
<dbReference type="GeneID" id="19303071"/>
<protein>
    <submittedName>
        <fullName evidence="2">Uncharacterized protein</fullName>
    </submittedName>
</protein>
<evidence type="ECO:0000256" key="1">
    <source>
        <dbReference type="SAM" id="MobiDB-lite"/>
    </source>
</evidence>
<feature type="compositionally biased region" description="Basic and acidic residues" evidence="1">
    <location>
        <begin position="23"/>
        <end position="32"/>
    </location>
</feature>
<gene>
    <name evidence="2" type="ORF">GLOTRDRAFT_134521</name>
</gene>
<dbReference type="HOGENOM" id="CLU_2638297_0_0_1"/>
<proteinExistence type="predicted"/>
<evidence type="ECO:0000313" key="2">
    <source>
        <dbReference type="EMBL" id="EPQ49865.1"/>
    </source>
</evidence>
<organism evidence="2 3">
    <name type="scientific">Gloeophyllum trabeum (strain ATCC 11539 / FP-39264 / Madison 617)</name>
    <name type="common">Brown rot fungus</name>
    <dbReference type="NCBI Taxonomy" id="670483"/>
    <lineage>
        <taxon>Eukaryota</taxon>
        <taxon>Fungi</taxon>
        <taxon>Dikarya</taxon>
        <taxon>Basidiomycota</taxon>
        <taxon>Agaricomycotina</taxon>
        <taxon>Agaricomycetes</taxon>
        <taxon>Gloeophyllales</taxon>
        <taxon>Gloeophyllaceae</taxon>
        <taxon>Gloeophyllum</taxon>
    </lineage>
</organism>
<reference evidence="2 3" key="1">
    <citation type="journal article" date="2012" name="Science">
        <title>The Paleozoic origin of enzymatic lignin decomposition reconstructed from 31 fungal genomes.</title>
        <authorList>
            <person name="Floudas D."/>
            <person name="Binder M."/>
            <person name="Riley R."/>
            <person name="Barry K."/>
            <person name="Blanchette R.A."/>
            <person name="Henrissat B."/>
            <person name="Martinez A.T."/>
            <person name="Otillar R."/>
            <person name="Spatafora J.W."/>
            <person name="Yadav J.S."/>
            <person name="Aerts A."/>
            <person name="Benoit I."/>
            <person name="Boyd A."/>
            <person name="Carlson A."/>
            <person name="Copeland A."/>
            <person name="Coutinho P.M."/>
            <person name="de Vries R.P."/>
            <person name="Ferreira P."/>
            <person name="Findley K."/>
            <person name="Foster B."/>
            <person name="Gaskell J."/>
            <person name="Glotzer D."/>
            <person name="Gorecki P."/>
            <person name="Heitman J."/>
            <person name="Hesse C."/>
            <person name="Hori C."/>
            <person name="Igarashi K."/>
            <person name="Jurgens J.A."/>
            <person name="Kallen N."/>
            <person name="Kersten P."/>
            <person name="Kohler A."/>
            <person name="Kuees U."/>
            <person name="Kumar T.K.A."/>
            <person name="Kuo A."/>
            <person name="LaButti K."/>
            <person name="Larrondo L.F."/>
            <person name="Lindquist E."/>
            <person name="Ling A."/>
            <person name="Lombard V."/>
            <person name="Lucas S."/>
            <person name="Lundell T."/>
            <person name="Martin R."/>
            <person name="McLaughlin D.J."/>
            <person name="Morgenstern I."/>
            <person name="Morin E."/>
            <person name="Murat C."/>
            <person name="Nagy L.G."/>
            <person name="Nolan M."/>
            <person name="Ohm R.A."/>
            <person name="Patyshakuliyeva A."/>
            <person name="Rokas A."/>
            <person name="Ruiz-Duenas F.J."/>
            <person name="Sabat G."/>
            <person name="Salamov A."/>
            <person name="Samejima M."/>
            <person name="Schmutz J."/>
            <person name="Slot J.C."/>
            <person name="St John F."/>
            <person name="Stenlid J."/>
            <person name="Sun H."/>
            <person name="Sun S."/>
            <person name="Syed K."/>
            <person name="Tsang A."/>
            <person name="Wiebenga A."/>
            <person name="Young D."/>
            <person name="Pisabarro A."/>
            <person name="Eastwood D.C."/>
            <person name="Martin F."/>
            <person name="Cullen D."/>
            <person name="Grigoriev I.V."/>
            <person name="Hibbett D.S."/>
        </authorList>
    </citation>
    <scope>NUCLEOTIDE SEQUENCE [LARGE SCALE GENOMIC DNA]</scope>
    <source>
        <strain evidence="2 3">ATCC 11539</strain>
    </source>
</reference>
<dbReference type="KEGG" id="gtr:GLOTRDRAFT_134521"/>
<feature type="region of interest" description="Disordered" evidence="1">
    <location>
        <begin position="1"/>
        <end position="52"/>
    </location>
</feature>
<dbReference type="AlphaFoldDB" id="S7R653"/>
<name>S7R653_GLOTA</name>
<sequence>MAGGYLTKLWQKGMHTSPIPAPDRPETTRDQHPPSPQPFEKRVRPPHPVPTAGAAAVAAVTLPDGPPRGDIKSCRAA</sequence>